<dbReference type="Proteomes" id="UP000241203">
    <property type="component" value="Unassembled WGS sequence"/>
</dbReference>
<gene>
    <name evidence="2" type="ORF">CLV49_2515</name>
    <name evidence="3" type="ORF">ELQ93_06645</name>
</gene>
<organism evidence="2 4">
    <name type="scientific">Labedella gwakjiensis</name>
    <dbReference type="NCBI Taxonomy" id="390269"/>
    <lineage>
        <taxon>Bacteria</taxon>
        <taxon>Bacillati</taxon>
        <taxon>Actinomycetota</taxon>
        <taxon>Actinomycetes</taxon>
        <taxon>Micrococcales</taxon>
        <taxon>Microbacteriaceae</taxon>
        <taxon>Labedella</taxon>
    </lineage>
</organism>
<name>A0A2P8GY70_9MICO</name>
<evidence type="ECO:0000313" key="4">
    <source>
        <dbReference type="Proteomes" id="UP000241203"/>
    </source>
</evidence>
<dbReference type="OrthoDB" id="9809583at2"/>
<evidence type="ECO:0000313" key="5">
    <source>
        <dbReference type="Proteomes" id="UP000268291"/>
    </source>
</evidence>
<reference evidence="3 5" key="2">
    <citation type="submission" date="2018-12" db="EMBL/GenBank/DDBJ databases">
        <authorList>
            <person name="hu s."/>
            <person name="Xu Y."/>
            <person name="Xu B."/>
            <person name="Li F."/>
        </authorList>
    </citation>
    <scope>NUCLEOTIDE SEQUENCE [LARGE SCALE GENOMIC DNA]</scope>
    <source>
        <strain evidence="3 5">KSW2-17</strain>
    </source>
</reference>
<accession>A0A2P8GY70</accession>
<reference evidence="2 4" key="1">
    <citation type="submission" date="2018-03" db="EMBL/GenBank/DDBJ databases">
        <title>Genomic Encyclopedia of Archaeal and Bacterial Type Strains, Phase II (KMG-II): from individual species to whole genera.</title>
        <authorList>
            <person name="Goeker M."/>
        </authorList>
    </citation>
    <scope>NUCLEOTIDE SEQUENCE [LARGE SCALE GENOMIC DNA]</scope>
    <source>
        <strain evidence="2 4">DSM 21548</strain>
    </source>
</reference>
<dbReference type="GO" id="GO:0005975">
    <property type="term" value="P:carbohydrate metabolic process"/>
    <property type="evidence" value="ECO:0007669"/>
    <property type="project" value="InterPro"/>
</dbReference>
<dbReference type="InterPro" id="IPR013320">
    <property type="entry name" value="ConA-like_dom_sf"/>
</dbReference>
<dbReference type="CDD" id="cd00413">
    <property type="entry name" value="Glyco_hydrolase_16"/>
    <property type="match status" value="1"/>
</dbReference>
<dbReference type="SUPFAM" id="SSF49899">
    <property type="entry name" value="Concanavalin A-like lectins/glucanases"/>
    <property type="match status" value="1"/>
</dbReference>
<sequence>MYGPPFLDERFDGPALDTAVWTPAYLPAWSSAGEAAATYRLESDGLHLSLPPEHPLWCPGLHEGALRVSAVQSGNWSGPVGSAQGQQPFREGLVVREEQPARWGFTPYLGRVEVECRAIIGPRSMFSAWMVGVEDVPERSGEICLVEVFGDAIRSDEQGTVSADVGSGIHPFRDPVLREQFRAEPTAIDVGEFHRYAVEWTRDRVGFFIDGEPTWSVEQAPDYPLQLILGVFDFPDRDAEDDRVPELVVRRVVGERLDG</sequence>
<evidence type="ECO:0000259" key="1">
    <source>
        <dbReference type="Pfam" id="PF00722"/>
    </source>
</evidence>
<dbReference type="EMBL" id="RZGY01000001">
    <property type="protein sequence ID" value="RUQ86647.1"/>
    <property type="molecule type" value="Genomic_DNA"/>
</dbReference>
<dbReference type="Pfam" id="PF00722">
    <property type="entry name" value="Glyco_hydro_16"/>
    <property type="match status" value="1"/>
</dbReference>
<comment type="caution">
    <text evidence="2">The sequence shown here is derived from an EMBL/GenBank/DDBJ whole genome shotgun (WGS) entry which is preliminary data.</text>
</comment>
<keyword evidence="2" id="KW-0378">Hydrolase</keyword>
<proteinExistence type="predicted"/>
<dbReference type="Gene3D" id="2.60.120.200">
    <property type="match status" value="1"/>
</dbReference>
<protein>
    <submittedName>
        <fullName evidence="2">Glycosyl hydrolase family 16</fullName>
    </submittedName>
    <submittedName>
        <fullName evidence="3">Glycosyl hydrolase family protein</fullName>
    </submittedName>
</protein>
<dbReference type="GO" id="GO:0004553">
    <property type="term" value="F:hydrolase activity, hydrolyzing O-glycosyl compounds"/>
    <property type="evidence" value="ECO:0007669"/>
    <property type="project" value="InterPro"/>
</dbReference>
<dbReference type="AlphaFoldDB" id="A0A2P8GY70"/>
<feature type="domain" description="GH16" evidence="1">
    <location>
        <begin position="190"/>
        <end position="222"/>
    </location>
</feature>
<dbReference type="RefSeq" id="WP_106563830.1">
    <property type="nucleotide sequence ID" value="NZ_PYAU01000001.1"/>
</dbReference>
<dbReference type="EMBL" id="PYAU01000001">
    <property type="protein sequence ID" value="PSL38885.1"/>
    <property type="molecule type" value="Genomic_DNA"/>
</dbReference>
<dbReference type="InterPro" id="IPR000757">
    <property type="entry name" value="Beta-glucanase-like"/>
</dbReference>
<evidence type="ECO:0000313" key="3">
    <source>
        <dbReference type="EMBL" id="RUQ86647.1"/>
    </source>
</evidence>
<dbReference type="Proteomes" id="UP000268291">
    <property type="component" value="Unassembled WGS sequence"/>
</dbReference>
<evidence type="ECO:0000313" key="2">
    <source>
        <dbReference type="EMBL" id="PSL38885.1"/>
    </source>
</evidence>
<keyword evidence="5" id="KW-1185">Reference proteome</keyword>